<dbReference type="EMBL" id="QKNY01000003">
    <property type="protein sequence ID" value="RJX44724.1"/>
    <property type="molecule type" value="Genomic_DNA"/>
</dbReference>
<organism evidence="1 2">
    <name type="scientific">Halonotius aquaticus</name>
    <dbReference type="NCBI Taxonomy" id="2216978"/>
    <lineage>
        <taxon>Archaea</taxon>
        <taxon>Methanobacteriati</taxon>
        <taxon>Methanobacteriota</taxon>
        <taxon>Stenosarchaea group</taxon>
        <taxon>Halobacteria</taxon>
        <taxon>Halobacteriales</taxon>
        <taxon>Haloferacaceae</taxon>
        <taxon>Halonotius</taxon>
    </lineage>
</organism>
<dbReference type="OrthoDB" id="198318at2157"/>
<dbReference type="InterPro" id="IPR055536">
    <property type="entry name" value="DUF7112"/>
</dbReference>
<evidence type="ECO:0000313" key="1">
    <source>
        <dbReference type="EMBL" id="RJX44724.1"/>
    </source>
</evidence>
<dbReference type="Proteomes" id="UP000276588">
    <property type="component" value="Unassembled WGS sequence"/>
</dbReference>
<sequence>MSTRLPSDSDAVDSYRATIVRRGGSRTPCLELPTAVAETVAVDDRVTIVIDGADYFATVAGDDSGRLLYGAYDTRKQARSTGEGTNRLGEWLRGLDREIGDSVICDVIVASERYGLRAPGDRAVYTVKHEPRDSLQSIAESLDGDN</sequence>
<dbReference type="AlphaFoldDB" id="A0A3A6PZM7"/>
<evidence type="ECO:0000313" key="2">
    <source>
        <dbReference type="Proteomes" id="UP000276588"/>
    </source>
</evidence>
<dbReference type="RefSeq" id="WP_120100379.1">
    <property type="nucleotide sequence ID" value="NZ_QKNY01000003.1"/>
</dbReference>
<comment type="caution">
    <text evidence="1">The sequence shown here is derived from an EMBL/GenBank/DDBJ whole genome shotgun (WGS) entry which is preliminary data.</text>
</comment>
<name>A0A3A6PZM7_9EURY</name>
<dbReference type="Pfam" id="PF23424">
    <property type="entry name" value="DUF7112"/>
    <property type="match status" value="1"/>
</dbReference>
<accession>A0A3A6PZM7</accession>
<protein>
    <submittedName>
        <fullName evidence="1">Uncharacterized protein</fullName>
    </submittedName>
</protein>
<keyword evidence="2" id="KW-1185">Reference proteome</keyword>
<reference evidence="1 2" key="1">
    <citation type="submission" date="2018-06" db="EMBL/GenBank/DDBJ databases">
        <title>Halonotius sp. F13-13 a new haloarchaeeon isolated from a solar saltern from Isla Cristina, Huelva, Spain.</title>
        <authorList>
            <person name="Duran-Viseras A."/>
            <person name="Sanchez-Porro C."/>
            <person name="Ventosa A."/>
        </authorList>
    </citation>
    <scope>NUCLEOTIDE SEQUENCE [LARGE SCALE GENOMIC DNA]</scope>
    <source>
        <strain evidence="1 2">F13-13</strain>
    </source>
</reference>
<proteinExistence type="predicted"/>
<gene>
    <name evidence="1" type="ORF">DM826_01035</name>
</gene>